<comment type="caution">
    <text evidence="1">The sequence shown here is derived from an EMBL/GenBank/DDBJ whole genome shotgun (WGS) entry which is preliminary data.</text>
</comment>
<proteinExistence type="predicted"/>
<dbReference type="AlphaFoldDB" id="X1DRB5"/>
<evidence type="ECO:0000313" key="1">
    <source>
        <dbReference type="EMBL" id="GAH10805.1"/>
    </source>
</evidence>
<gene>
    <name evidence="1" type="ORF">S01H4_59735</name>
</gene>
<reference evidence="1" key="1">
    <citation type="journal article" date="2014" name="Front. Microbiol.">
        <title>High frequency of phylogenetically diverse reductive dehalogenase-homologous genes in deep subseafloor sedimentary metagenomes.</title>
        <authorList>
            <person name="Kawai M."/>
            <person name="Futagami T."/>
            <person name="Toyoda A."/>
            <person name="Takaki Y."/>
            <person name="Nishi S."/>
            <person name="Hori S."/>
            <person name="Arai W."/>
            <person name="Tsubouchi T."/>
            <person name="Morono Y."/>
            <person name="Uchiyama I."/>
            <person name="Ito T."/>
            <person name="Fujiyama A."/>
            <person name="Inagaki F."/>
            <person name="Takami H."/>
        </authorList>
    </citation>
    <scope>NUCLEOTIDE SEQUENCE</scope>
    <source>
        <strain evidence="1">Expedition CK06-06</strain>
    </source>
</reference>
<accession>X1DRB5</accession>
<sequence length="135" mass="15541">MKKLKAKTKQSGSVYSIEGAEKSNLTPVNITPKEYKPLMSETLKLNILVTKEHDQVNVWNEDFLEAGYGTTLLDALESFTRMLYSKYKVLNQSPESSLGKTFLRQKQLFEKWGEKTTKPIWSPGRPKMYSDEVMK</sequence>
<name>X1DRB5_9ZZZZ</name>
<feature type="non-terminal residue" evidence="1">
    <location>
        <position position="135"/>
    </location>
</feature>
<organism evidence="1">
    <name type="scientific">marine sediment metagenome</name>
    <dbReference type="NCBI Taxonomy" id="412755"/>
    <lineage>
        <taxon>unclassified sequences</taxon>
        <taxon>metagenomes</taxon>
        <taxon>ecological metagenomes</taxon>
    </lineage>
</organism>
<dbReference type="EMBL" id="BART01035084">
    <property type="protein sequence ID" value="GAH10805.1"/>
    <property type="molecule type" value="Genomic_DNA"/>
</dbReference>
<protein>
    <submittedName>
        <fullName evidence="1">Uncharacterized protein</fullName>
    </submittedName>
</protein>